<evidence type="ECO:0000256" key="11">
    <source>
        <dbReference type="SAM" id="Phobius"/>
    </source>
</evidence>
<proteinExistence type="inferred from homology"/>
<evidence type="ECO:0000313" key="13">
    <source>
        <dbReference type="Proteomes" id="UP000291343"/>
    </source>
</evidence>
<comment type="similarity">
    <text evidence="3">Belongs to the TMEM237 family.</text>
</comment>
<feature type="transmembrane region" description="Helical" evidence="11">
    <location>
        <begin position="131"/>
        <end position="149"/>
    </location>
</feature>
<evidence type="ECO:0000256" key="8">
    <source>
        <dbReference type="ARBA" id="ARBA00023136"/>
    </source>
</evidence>
<keyword evidence="4 11" id="KW-0812">Transmembrane</keyword>
<dbReference type="PANTHER" id="PTHR28388">
    <property type="entry name" value="TRANSMEMBRANE PROTEIN 237"/>
    <property type="match status" value="1"/>
</dbReference>
<evidence type="ECO:0000313" key="12">
    <source>
        <dbReference type="EMBL" id="RZF41449.1"/>
    </source>
</evidence>
<keyword evidence="7" id="KW-0969">Cilium</keyword>
<keyword evidence="8 11" id="KW-0472">Membrane</keyword>
<sequence length="234" mass="27008">MLFTVDLWKTLISEGCEQECMTYASKMFSEHYVGEKHSTAISSVLDDLKDDILYCQQSELKEIKGKLKTVSDIVSSGEEVYIEGRHGFTPASRSTALRNHSSSMWLEDVAEFDLAHLDLTHCTDTMFNRQGWFLLIIYLLTLLLNLWSAELDDMLMLYTQYKIFKDDRGELYNKLSQWHTLNVCRCIFAMLGWLVISITEPEDLLLQHLKAIKQFDVQPKDILLVSSPSSTARY</sequence>
<evidence type="ECO:0000256" key="4">
    <source>
        <dbReference type="ARBA" id="ARBA00022692"/>
    </source>
</evidence>
<comment type="subcellular location">
    <subcellularLocation>
        <location evidence="1">Cell projection</location>
        <location evidence="1">Cilium</location>
    </subcellularLocation>
    <subcellularLocation>
        <location evidence="2">Membrane</location>
        <topology evidence="2">Multi-pass membrane protein</topology>
    </subcellularLocation>
</comment>
<dbReference type="PANTHER" id="PTHR28388:SF1">
    <property type="entry name" value="TRANSMEMBRANE PROTEIN 237"/>
    <property type="match status" value="1"/>
</dbReference>
<dbReference type="AlphaFoldDB" id="A0A482X6D5"/>
<evidence type="ECO:0000256" key="1">
    <source>
        <dbReference type="ARBA" id="ARBA00004138"/>
    </source>
</evidence>
<dbReference type="GO" id="GO:0060271">
    <property type="term" value="P:cilium assembly"/>
    <property type="evidence" value="ECO:0007669"/>
    <property type="project" value="TreeGrafter"/>
</dbReference>
<accession>A0A482X6D5</accession>
<evidence type="ECO:0000256" key="3">
    <source>
        <dbReference type="ARBA" id="ARBA00008783"/>
    </source>
</evidence>
<dbReference type="GO" id="GO:0016020">
    <property type="term" value="C:membrane"/>
    <property type="evidence" value="ECO:0007669"/>
    <property type="project" value="UniProtKB-SubCell"/>
</dbReference>
<reference evidence="12 13" key="1">
    <citation type="journal article" date="2017" name="Gigascience">
        <title>Genome sequence of the small brown planthopper, Laodelphax striatellus.</title>
        <authorList>
            <person name="Zhu J."/>
            <person name="Jiang F."/>
            <person name="Wang X."/>
            <person name="Yang P."/>
            <person name="Bao Y."/>
            <person name="Zhao W."/>
            <person name="Wang W."/>
            <person name="Lu H."/>
            <person name="Wang Q."/>
            <person name="Cui N."/>
            <person name="Li J."/>
            <person name="Chen X."/>
            <person name="Luo L."/>
            <person name="Yu J."/>
            <person name="Kang L."/>
            <person name="Cui F."/>
        </authorList>
    </citation>
    <scope>NUCLEOTIDE SEQUENCE [LARGE SCALE GENOMIC DNA]</scope>
    <source>
        <strain evidence="12">Lst14</strain>
    </source>
</reference>
<dbReference type="OrthoDB" id="6617334at2759"/>
<evidence type="ECO:0000256" key="6">
    <source>
        <dbReference type="ARBA" id="ARBA00022989"/>
    </source>
</evidence>
<comment type="function">
    <text evidence="10">Component of the transition zone in primary cilia. Required for ciliogenesis.</text>
</comment>
<evidence type="ECO:0000256" key="10">
    <source>
        <dbReference type="ARBA" id="ARBA00025631"/>
    </source>
</evidence>
<protein>
    <submittedName>
        <fullName evidence="12">Uncharacterized protein</fullName>
    </submittedName>
</protein>
<dbReference type="Proteomes" id="UP000291343">
    <property type="component" value="Unassembled WGS sequence"/>
</dbReference>
<evidence type="ECO:0000256" key="5">
    <source>
        <dbReference type="ARBA" id="ARBA00022794"/>
    </source>
</evidence>
<dbReference type="InParanoid" id="A0A482X6D5"/>
<name>A0A482X6D5_LAOST</name>
<keyword evidence="9" id="KW-0966">Cell projection</keyword>
<gene>
    <name evidence="12" type="ORF">LSTR_LSTR000163</name>
</gene>
<evidence type="ECO:0000256" key="2">
    <source>
        <dbReference type="ARBA" id="ARBA00004141"/>
    </source>
</evidence>
<comment type="caution">
    <text evidence="12">The sequence shown here is derived from an EMBL/GenBank/DDBJ whole genome shotgun (WGS) entry which is preliminary data.</text>
</comment>
<dbReference type="InterPro" id="IPR029409">
    <property type="entry name" value="TMEM237"/>
</dbReference>
<dbReference type="EMBL" id="QKKF02016774">
    <property type="protein sequence ID" value="RZF41449.1"/>
    <property type="molecule type" value="Genomic_DNA"/>
</dbReference>
<evidence type="ECO:0000256" key="9">
    <source>
        <dbReference type="ARBA" id="ARBA00023273"/>
    </source>
</evidence>
<keyword evidence="6 11" id="KW-1133">Transmembrane helix</keyword>
<dbReference type="GO" id="GO:0035869">
    <property type="term" value="C:ciliary transition zone"/>
    <property type="evidence" value="ECO:0007669"/>
    <property type="project" value="TreeGrafter"/>
</dbReference>
<keyword evidence="5" id="KW-0970">Cilium biogenesis/degradation</keyword>
<dbReference type="Pfam" id="PF15383">
    <property type="entry name" value="TMEM237"/>
    <property type="match status" value="1"/>
</dbReference>
<evidence type="ECO:0000256" key="7">
    <source>
        <dbReference type="ARBA" id="ARBA00023069"/>
    </source>
</evidence>
<organism evidence="12 13">
    <name type="scientific">Laodelphax striatellus</name>
    <name type="common">Small brown planthopper</name>
    <name type="synonym">Delphax striatella</name>
    <dbReference type="NCBI Taxonomy" id="195883"/>
    <lineage>
        <taxon>Eukaryota</taxon>
        <taxon>Metazoa</taxon>
        <taxon>Ecdysozoa</taxon>
        <taxon>Arthropoda</taxon>
        <taxon>Hexapoda</taxon>
        <taxon>Insecta</taxon>
        <taxon>Pterygota</taxon>
        <taxon>Neoptera</taxon>
        <taxon>Paraneoptera</taxon>
        <taxon>Hemiptera</taxon>
        <taxon>Auchenorrhyncha</taxon>
        <taxon>Fulgoroidea</taxon>
        <taxon>Delphacidae</taxon>
        <taxon>Criomorphinae</taxon>
        <taxon>Laodelphax</taxon>
    </lineage>
</organism>
<keyword evidence="13" id="KW-1185">Reference proteome</keyword>